<organism evidence="2 3">
    <name type="scientific">Halobellus ruber</name>
    <dbReference type="NCBI Taxonomy" id="2761102"/>
    <lineage>
        <taxon>Archaea</taxon>
        <taxon>Methanobacteriati</taxon>
        <taxon>Methanobacteriota</taxon>
        <taxon>Stenosarchaea group</taxon>
        <taxon>Halobacteria</taxon>
        <taxon>Halobacteriales</taxon>
        <taxon>Haloferacaceae</taxon>
        <taxon>Halobellus</taxon>
    </lineage>
</organism>
<dbReference type="RefSeq" id="WP_185191239.1">
    <property type="nucleotide sequence ID" value="NZ_JACKXD010000001.1"/>
</dbReference>
<proteinExistence type="predicted"/>
<dbReference type="InterPro" id="IPR013216">
    <property type="entry name" value="Methyltransf_11"/>
</dbReference>
<dbReference type="SUPFAM" id="SSF53335">
    <property type="entry name" value="S-adenosyl-L-methionine-dependent methyltransferases"/>
    <property type="match status" value="1"/>
</dbReference>
<evidence type="ECO:0000313" key="2">
    <source>
        <dbReference type="EMBL" id="MBB6644854.1"/>
    </source>
</evidence>
<keyword evidence="2" id="KW-0489">Methyltransferase</keyword>
<dbReference type="CDD" id="cd02440">
    <property type="entry name" value="AdoMet_MTases"/>
    <property type="match status" value="1"/>
</dbReference>
<evidence type="ECO:0000313" key="3">
    <source>
        <dbReference type="Proteomes" id="UP000546257"/>
    </source>
</evidence>
<accession>A0A7J9SD54</accession>
<dbReference type="InterPro" id="IPR029063">
    <property type="entry name" value="SAM-dependent_MTases_sf"/>
</dbReference>
<evidence type="ECO:0000259" key="1">
    <source>
        <dbReference type="Pfam" id="PF08241"/>
    </source>
</evidence>
<protein>
    <submittedName>
        <fullName evidence="2">Class I SAM-dependent methyltransferase</fullName>
    </submittedName>
</protein>
<dbReference type="Gene3D" id="3.40.50.150">
    <property type="entry name" value="Vaccinia Virus protein VP39"/>
    <property type="match status" value="1"/>
</dbReference>
<comment type="caution">
    <text evidence="2">The sequence shown here is derived from an EMBL/GenBank/DDBJ whole genome shotgun (WGS) entry which is preliminary data.</text>
</comment>
<dbReference type="GO" id="GO:0032259">
    <property type="term" value="P:methylation"/>
    <property type="evidence" value="ECO:0007669"/>
    <property type="project" value="UniProtKB-KW"/>
</dbReference>
<keyword evidence="3" id="KW-1185">Reference proteome</keyword>
<dbReference type="AlphaFoldDB" id="A0A7J9SD54"/>
<feature type="domain" description="Methyltransferase type 11" evidence="1">
    <location>
        <begin position="48"/>
        <end position="140"/>
    </location>
</feature>
<dbReference type="PANTHER" id="PTHR43591">
    <property type="entry name" value="METHYLTRANSFERASE"/>
    <property type="match status" value="1"/>
</dbReference>
<name>A0A7J9SD54_9EURY</name>
<dbReference type="EMBL" id="JACKXD010000001">
    <property type="protein sequence ID" value="MBB6644854.1"/>
    <property type="molecule type" value="Genomic_DNA"/>
</dbReference>
<dbReference type="PANTHER" id="PTHR43591:SF24">
    <property type="entry name" value="2-METHOXY-6-POLYPRENYL-1,4-BENZOQUINOL METHYLASE, MITOCHONDRIAL"/>
    <property type="match status" value="1"/>
</dbReference>
<reference evidence="2 3" key="1">
    <citation type="submission" date="2020-08" db="EMBL/GenBank/DDBJ databases">
        <authorList>
            <person name="Seo M.-J."/>
        </authorList>
    </citation>
    <scope>NUCLEOTIDE SEQUENCE [LARGE SCALE GENOMIC DNA]</scope>
    <source>
        <strain evidence="2 3">MBLA0160</strain>
    </source>
</reference>
<dbReference type="Proteomes" id="UP000546257">
    <property type="component" value="Unassembled WGS sequence"/>
</dbReference>
<gene>
    <name evidence="2" type="ORF">H5V44_00795</name>
</gene>
<sequence length="254" mass="26868">MAEDGDRKRSAASAFGAHADAYRDSDIHRDGDDLDRLAAWCAGAEYGLDVATGAGHTAGALVEAGVDRVVAADAAPRMLATAAASYPAVEAVVADAERLPFATDILDAATCRIAAHHFPDPAAFVAEVARVLEPGGTFAFEDNVAPDESALDTFLNTVERLRDPTHVRSHAVADWLGWLEDAGFAVEATGVVARTLDYGTWLETVDAPPERRERVASAFADPPDGAAEAFEIRRGDDGAVESFANHKLLVRATR</sequence>
<dbReference type="Pfam" id="PF08241">
    <property type="entry name" value="Methyltransf_11"/>
    <property type="match status" value="1"/>
</dbReference>
<keyword evidence="2" id="KW-0808">Transferase</keyword>
<dbReference type="GO" id="GO:0008757">
    <property type="term" value="F:S-adenosylmethionine-dependent methyltransferase activity"/>
    <property type="evidence" value="ECO:0007669"/>
    <property type="project" value="InterPro"/>
</dbReference>